<protein>
    <submittedName>
        <fullName evidence="2">Uncharacterized protein YneR</fullName>
    </submittedName>
</protein>
<comment type="similarity">
    <text evidence="1">Belongs to the HesB/IscA family.</text>
</comment>
<comment type="caution">
    <text evidence="2">The sequence shown here is derived from an EMBL/GenBank/DDBJ whole genome shotgun (WGS) entry which is preliminary data.</text>
</comment>
<evidence type="ECO:0000313" key="2">
    <source>
        <dbReference type="EMBL" id="TCT17609.1"/>
    </source>
</evidence>
<keyword evidence="3" id="KW-1185">Reference proteome</keyword>
<dbReference type="InterPro" id="IPR008326">
    <property type="entry name" value="PdhI-like"/>
</dbReference>
<dbReference type="InterPro" id="IPR035903">
    <property type="entry name" value="HesB-like_dom_sf"/>
</dbReference>
<reference evidence="2 3" key="1">
    <citation type="submission" date="2019-03" db="EMBL/GenBank/DDBJ databases">
        <title>Genomic Encyclopedia of Type Strains, Phase IV (KMG-IV): sequencing the most valuable type-strain genomes for metagenomic binning, comparative biology and taxonomic classification.</title>
        <authorList>
            <person name="Goeker M."/>
        </authorList>
    </citation>
    <scope>NUCLEOTIDE SEQUENCE [LARGE SCALE GENOMIC DNA]</scope>
    <source>
        <strain evidence="2 3">DSM 25894</strain>
    </source>
</reference>
<dbReference type="PIRSF" id="PIRSF034852">
    <property type="entry name" value="UCP034852"/>
    <property type="match status" value="1"/>
</dbReference>
<evidence type="ECO:0000313" key="3">
    <source>
        <dbReference type="Proteomes" id="UP000294650"/>
    </source>
</evidence>
<dbReference type="EMBL" id="SMAN01000027">
    <property type="protein sequence ID" value="TCT17609.1"/>
    <property type="molecule type" value="Genomic_DNA"/>
</dbReference>
<name>A0A4R3MQ44_9BACI</name>
<organism evidence="2 3">
    <name type="scientific">Melghiribacillus thermohalophilus</name>
    <dbReference type="NCBI Taxonomy" id="1324956"/>
    <lineage>
        <taxon>Bacteria</taxon>
        <taxon>Bacillati</taxon>
        <taxon>Bacillota</taxon>
        <taxon>Bacilli</taxon>
        <taxon>Bacillales</taxon>
        <taxon>Bacillaceae</taxon>
        <taxon>Melghiribacillus</taxon>
    </lineage>
</organism>
<dbReference type="Proteomes" id="UP000294650">
    <property type="component" value="Unassembled WGS sequence"/>
</dbReference>
<accession>A0A4R3MQ44</accession>
<sequence length="98" mass="11351">MRLTVQKEAAEWYRDELGLDTDSSIRFFVRYGGTGGIQPGFSLGVRPDEPDEPFAETKTGEFYFFIEKDDAWYFEGVNLDVVYNEQADEPEFVYSNIK</sequence>
<dbReference type="SUPFAM" id="SSF89360">
    <property type="entry name" value="HesB-like domain"/>
    <property type="match status" value="1"/>
</dbReference>
<gene>
    <name evidence="2" type="ORF">EDD68_12727</name>
</gene>
<evidence type="ECO:0000256" key="1">
    <source>
        <dbReference type="ARBA" id="ARBA00006718"/>
    </source>
</evidence>
<dbReference type="RefSeq" id="WP_132372917.1">
    <property type="nucleotide sequence ID" value="NZ_SMAN01000027.1"/>
</dbReference>
<proteinExistence type="inferred from homology"/>
<dbReference type="AlphaFoldDB" id="A0A4R3MQ44"/>
<dbReference type="OrthoDB" id="1645729at2"/>